<gene>
    <name evidence="1" type="ORF">Enr13x_42210</name>
</gene>
<dbReference type="EMBL" id="CP037423">
    <property type="protein sequence ID" value="QDV44356.1"/>
    <property type="molecule type" value="Genomic_DNA"/>
</dbReference>
<dbReference type="Proteomes" id="UP000319004">
    <property type="component" value="Chromosome"/>
</dbReference>
<dbReference type="KEGG" id="snep:Enr13x_42210"/>
<protein>
    <submittedName>
        <fullName evidence="1">Uncharacterized protein</fullName>
    </submittedName>
</protein>
<evidence type="ECO:0000313" key="1">
    <source>
        <dbReference type="EMBL" id="QDV44356.1"/>
    </source>
</evidence>
<accession>A0A518HU49</accession>
<name>A0A518HU49_9BACT</name>
<dbReference type="AlphaFoldDB" id="A0A518HU49"/>
<keyword evidence="2" id="KW-1185">Reference proteome</keyword>
<reference evidence="1 2" key="1">
    <citation type="submission" date="2019-03" db="EMBL/GenBank/DDBJ databases">
        <title>Deep-cultivation of Planctomycetes and their phenomic and genomic characterization uncovers novel biology.</title>
        <authorList>
            <person name="Wiegand S."/>
            <person name="Jogler M."/>
            <person name="Boedeker C."/>
            <person name="Pinto D."/>
            <person name="Vollmers J."/>
            <person name="Rivas-Marin E."/>
            <person name="Kohn T."/>
            <person name="Peeters S.H."/>
            <person name="Heuer A."/>
            <person name="Rast P."/>
            <person name="Oberbeckmann S."/>
            <person name="Bunk B."/>
            <person name="Jeske O."/>
            <person name="Meyerdierks A."/>
            <person name="Storesund J.E."/>
            <person name="Kallscheuer N."/>
            <person name="Luecker S."/>
            <person name="Lage O.M."/>
            <person name="Pohl T."/>
            <person name="Merkel B.J."/>
            <person name="Hornburger P."/>
            <person name="Mueller R.-W."/>
            <person name="Bruemmer F."/>
            <person name="Labrenz M."/>
            <person name="Spormann A.M."/>
            <person name="Op den Camp H."/>
            <person name="Overmann J."/>
            <person name="Amann R."/>
            <person name="Jetten M.S.M."/>
            <person name="Mascher T."/>
            <person name="Medema M.H."/>
            <person name="Devos D.P."/>
            <person name="Kaster A.-K."/>
            <person name="Ovreas L."/>
            <person name="Rohde M."/>
            <person name="Galperin M.Y."/>
            <person name="Jogler C."/>
        </authorList>
    </citation>
    <scope>NUCLEOTIDE SEQUENCE [LARGE SCALE GENOMIC DNA]</scope>
    <source>
        <strain evidence="1 2">Enr13</strain>
    </source>
</reference>
<dbReference type="RefSeq" id="WP_145388711.1">
    <property type="nucleotide sequence ID" value="NZ_CP037423.1"/>
</dbReference>
<evidence type="ECO:0000313" key="2">
    <source>
        <dbReference type="Proteomes" id="UP000319004"/>
    </source>
</evidence>
<proteinExistence type="predicted"/>
<sequence>MEYEVRFTDQTESIISNGWDSVEISGSEPSVIPMPGDILNFGTSEWKVVRRKFYFVDNNTTVTVDVLCEPLSP</sequence>
<organism evidence="1 2">
    <name type="scientific">Stieleria neptunia</name>
    <dbReference type="NCBI Taxonomy" id="2527979"/>
    <lineage>
        <taxon>Bacteria</taxon>
        <taxon>Pseudomonadati</taxon>
        <taxon>Planctomycetota</taxon>
        <taxon>Planctomycetia</taxon>
        <taxon>Pirellulales</taxon>
        <taxon>Pirellulaceae</taxon>
        <taxon>Stieleria</taxon>
    </lineage>
</organism>